<dbReference type="EnsemblPlants" id="OGLUM03G01300.1">
    <property type="protein sequence ID" value="OGLUM03G01300.1"/>
    <property type="gene ID" value="OGLUM03G01300"/>
</dbReference>
<evidence type="ECO:0008006" key="12">
    <source>
        <dbReference type="Google" id="ProtNLM"/>
    </source>
</evidence>
<dbReference type="GO" id="GO:0009089">
    <property type="term" value="P:lysine biosynthetic process via diaminopimelate"/>
    <property type="evidence" value="ECO:0007669"/>
    <property type="project" value="InterPro"/>
</dbReference>
<keyword evidence="7" id="KW-0457">Lysine biosynthesis</keyword>
<dbReference type="GO" id="GO:0008839">
    <property type="term" value="F:4-hydroxy-tetrahydrodipicolinate reductase"/>
    <property type="evidence" value="ECO:0007669"/>
    <property type="project" value="InterPro"/>
</dbReference>
<evidence type="ECO:0000256" key="1">
    <source>
        <dbReference type="ARBA" id="ARBA00006642"/>
    </source>
</evidence>
<dbReference type="PANTHER" id="PTHR20836">
    <property type="entry name" value="DIHYDRODIPICOLINATE REDUCTASE"/>
    <property type="match status" value="1"/>
</dbReference>
<evidence type="ECO:0000256" key="3">
    <source>
        <dbReference type="ARBA" id="ARBA00022857"/>
    </source>
</evidence>
<evidence type="ECO:0000256" key="2">
    <source>
        <dbReference type="ARBA" id="ARBA00022605"/>
    </source>
</evidence>
<feature type="domain" description="Dihydrodipicolinate reductase N-terminal" evidence="8">
    <location>
        <begin position="73"/>
        <end position="136"/>
    </location>
</feature>
<evidence type="ECO:0000313" key="10">
    <source>
        <dbReference type="EnsemblPlants" id="OGLUM03G01300.1"/>
    </source>
</evidence>
<proteinExistence type="inferred from homology"/>
<dbReference type="PANTHER" id="PTHR20836:SF6">
    <property type="entry name" value="DIHYDRODIPICOLINATE REDUCTASE-LIKE PROTEIN CRR1, CHLOROPLASTIC"/>
    <property type="match status" value="1"/>
</dbReference>
<dbReference type="InterPro" id="IPR022663">
    <property type="entry name" value="DapB_C"/>
</dbReference>
<keyword evidence="6" id="KW-0520">NAD</keyword>
<dbReference type="HOGENOM" id="CLU_047479_0_0_1"/>
<evidence type="ECO:0000259" key="8">
    <source>
        <dbReference type="Pfam" id="PF01113"/>
    </source>
</evidence>
<dbReference type="InterPro" id="IPR000846">
    <property type="entry name" value="DapB_N"/>
</dbReference>
<dbReference type="GO" id="GO:0019877">
    <property type="term" value="P:diaminopimelate biosynthetic process"/>
    <property type="evidence" value="ECO:0007669"/>
    <property type="project" value="UniProtKB-KW"/>
</dbReference>
<sequence length="265" mass="29250">MAYLNLRFPVISVFRTKAWLLYATLFIPEHPERLAGEMQQQRSSAQRRCRHLRSQSSSTVTCSEGKIWWYIEKVVIIGATREIGRTAIVAVSKARGMELAGAIDSQCVGLDAGEINGMEEALEIPVLNDLTMVLGSIAQVSYPPTIWGKKLSYIVKWDCEAAAFGLNSVVYVPNIELDTVTELSAFCEKASMARGQILGEDGVRVHSMVLPGLASSTSINFSGPGEIYTLRHDVTNVQCLMPGLILAIRKVVRLKNLIYGLEKFL</sequence>
<dbReference type="STRING" id="40148.A0A0D9Z184"/>
<dbReference type="GO" id="GO:0009570">
    <property type="term" value="C:chloroplast stroma"/>
    <property type="evidence" value="ECO:0007669"/>
    <property type="project" value="TreeGrafter"/>
</dbReference>
<comment type="similarity">
    <text evidence="1">Belongs to the DapB family.</text>
</comment>
<dbReference type="Proteomes" id="UP000026961">
    <property type="component" value="Chromosome 3"/>
</dbReference>
<accession>A0A0D9Z184</accession>
<organism evidence="10">
    <name type="scientific">Oryza glumipatula</name>
    <dbReference type="NCBI Taxonomy" id="40148"/>
    <lineage>
        <taxon>Eukaryota</taxon>
        <taxon>Viridiplantae</taxon>
        <taxon>Streptophyta</taxon>
        <taxon>Embryophyta</taxon>
        <taxon>Tracheophyta</taxon>
        <taxon>Spermatophyta</taxon>
        <taxon>Magnoliopsida</taxon>
        <taxon>Liliopsida</taxon>
        <taxon>Poales</taxon>
        <taxon>Poaceae</taxon>
        <taxon>BOP clade</taxon>
        <taxon>Oryzoideae</taxon>
        <taxon>Oryzeae</taxon>
        <taxon>Oryzinae</taxon>
        <taxon>Oryza</taxon>
    </lineage>
</organism>
<keyword evidence="5" id="KW-0560">Oxidoreductase</keyword>
<dbReference type="AlphaFoldDB" id="A0A0D9Z184"/>
<feature type="domain" description="Dihydrodipicolinate reductase C-terminal" evidence="9">
    <location>
        <begin position="194"/>
        <end position="265"/>
    </location>
</feature>
<keyword evidence="4" id="KW-0220">Diaminopimelate biosynthesis</keyword>
<dbReference type="Gramene" id="OGLUM03G01300.1">
    <property type="protein sequence ID" value="OGLUM03G01300.1"/>
    <property type="gene ID" value="OGLUM03G01300"/>
</dbReference>
<dbReference type="Pfam" id="PF01113">
    <property type="entry name" value="DapB_N"/>
    <property type="match status" value="1"/>
</dbReference>
<reference evidence="10" key="2">
    <citation type="submission" date="2018-05" db="EMBL/GenBank/DDBJ databases">
        <title>OgluRS3 (Oryza glumaepatula Reference Sequence Version 3).</title>
        <authorList>
            <person name="Zhang J."/>
            <person name="Kudrna D."/>
            <person name="Lee S."/>
            <person name="Talag J."/>
            <person name="Welchert J."/>
            <person name="Wing R.A."/>
        </authorList>
    </citation>
    <scope>NUCLEOTIDE SEQUENCE [LARGE SCALE GENOMIC DNA]</scope>
</reference>
<dbReference type="SUPFAM" id="SSF55347">
    <property type="entry name" value="Glyceraldehyde-3-phosphate dehydrogenase-like, C-terminal domain"/>
    <property type="match status" value="1"/>
</dbReference>
<dbReference type="Gene3D" id="3.40.50.720">
    <property type="entry name" value="NAD(P)-binding Rossmann-like Domain"/>
    <property type="match status" value="1"/>
</dbReference>
<evidence type="ECO:0000256" key="6">
    <source>
        <dbReference type="ARBA" id="ARBA00023027"/>
    </source>
</evidence>
<dbReference type="InterPro" id="IPR023940">
    <property type="entry name" value="DHDPR_bac"/>
</dbReference>
<evidence type="ECO:0000313" key="11">
    <source>
        <dbReference type="Proteomes" id="UP000026961"/>
    </source>
</evidence>
<evidence type="ECO:0000256" key="4">
    <source>
        <dbReference type="ARBA" id="ARBA00022915"/>
    </source>
</evidence>
<keyword evidence="3" id="KW-0521">NADP</keyword>
<dbReference type="eggNOG" id="ENOG502QTU5">
    <property type="taxonomic scope" value="Eukaryota"/>
</dbReference>
<evidence type="ECO:0000256" key="7">
    <source>
        <dbReference type="ARBA" id="ARBA00023154"/>
    </source>
</evidence>
<evidence type="ECO:0000256" key="5">
    <source>
        <dbReference type="ARBA" id="ARBA00023002"/>
    </source>
</evidence>
<keyword evidence="2" id="KW-0028">Amino-acid biosynthesis</keyword>
<name>A0A0D9Z184_9ORYZ</name>
<protein>
    <recommendedName>
        <fullName evidence="12">Dihydrodipicolinate reductase C-terminal domain-containing protein</fullName>
    </recommendedName>
</protein>
<evidence type="ECO:0000259" key="9">
    <source>
        <dbReference type="Pfam" id="PF05173"/>
    </source>
</evidence>
<reference evidence="10" key="1">
    <citation type="submission" date="2015-04" db="UniProtKB">
        <authorList>
            <consortium name="EnsemblPlants"/>
        </authorList>
    </citation>
    <scope>IDENTIFICATION</scope>
</reference>
<keyword evidence="11" id="KW-1185">Reference proteome</keyword>
<dbReference type="Pfam" id="PF05173">
    <property type="entry name" value="DapB_C"/>
    <property type="match status" value="1"/>
</dbReference>